<dbReference type="OMA" id="CIRDNCH"/>
<dbReference type="SUPFAM" id="SSF103473">
    <property type="entry name" value="MFS general substrate transporter"/>
    <property type="match status" value="1"/>
</dbReference>
<reference evidence="7 8" key="1">
    <citation type="journal article" date="2012" name="Science">
        <title>The Paleozoic origin of enzymatic lignin decomposition reconstructed from 31 fungal genomes.</title>
        <authorList>
            <person name="Floudas D."/>
            <person name="Binder M."/>
            <person name="Riley R."/>
            <person name="Barry K."/>
            <person name="Blanchette R.A."/>
            <person name="Henrissat B."/>
            <person name="Martinez A.T."/>
            <person name="Otillar R."/>
            <person name="Spatafora J.W."/>
            <person name="Yadav J.S."/>
            <person name="Aerts A."/>
            <person name="Benoit I."/>
            <person name="Boyd A."/>
            <person name="Carlson A."/>
            <person name="Copeland A."/>
            <person name="Coutinho P.M."/>
            <person name="de Vries R.P."/>
            <person name="Ferreira P."/>
            <person name="Findley K."/>
            <person name="Foster B."/>
            <person name="Gaskell J."/>
            <person name="Glotzer D."/>
            <person name="Gorecki P."/>
            <person name="Heitman J."/>
            <person name="Hesse C."/>
            <person name="Hori C."/>
            <person name="Igarashi K."/>
            <person name="Jurgens J.A."/>
            <person name="Kallen N."/>
            <person name="Kersten P."/>
            <person name="Kohler A."/>
            <person name="Kuees U."/>
            <person name="Kumar T.K.A."/>
            <person name="Kuo A."/>
            <person name="LaButti K."/>
            <person name="Larrondo L.F."/>
            <person name="Lindquist E."/>
            <person name="Ling A."/>
            <person name="Lombard V."/>
            <person name="Lucas S."/>
            <person name="Lundell T."/>
            <person name="Martin R."/>
            <person name="McLaughlin D.J."/>
            <person name="Morgenstern I."/>
            <person name="Morin E."/>
            <person name="Murat C."/>
            <person name="Nagy L.G."/>
            <person name="Nolan M."/>
            <person name="Ohm R.A."/>
            <person name="Patyshakuliyeva A."/>
            <person name="Rokas A."/>
            <person name="Ruiz-Duenas F.J."/>
            <person name="Sabat G."/>
            <person name="Salamov A."/>
            <person name="Samejima M."/>
            <person name="Schmutz J."/>
            <person name="Slot J.C."/>
            <person name="St John F."/>
            <person name="Stenlid J."/>
            <person name="Sun H."/>
            <person name="Sun S."/>
            <person name="Syed K."/>
            <person name="Tsang A."/>
            <person name="Wiebenga A."/>
            <person name="Young D."/>
            <person name="Pisabarro A."/>
            <person name="Eastwood D.C."/>
            <person name="Martin F."/>
            <person name="Cullen D."/>
            <person name="Grigoriev I.V."/>
            <person name="Hibbett D.S."/>
        </authorList>
    </citation>
    <scope>NUCLEOTIDE SEQUENCE [LARGE SCALE GENOMIC DNA]</scope>
    <source>
        <strain evidence="7 8">ATCC 11539</strain>
    </source>
</reference>
<dbReference type="HOGENOM" id="CLU_001265_0_5_1"/>
<dbReference type="GeneID" id="19302817"/>
<evidence type="ECO:0000256" key="1">
    <source>
        <dbReference type="ARBA" id="ARBA00004141"/>
    </source>
</evidence>
<dbReference type="Proteomes" id="UP000030669">
    <property type="component" value="Unassembled WGS sequence"/>
</dbReference>
<dbReference type="AlphaFoldDB" id="S7R7Y7"/>
<sequence>MFEALSDPKTWLFALFSALDNVPNSLTNQRQIIVASFRFTTFPTTLLGCVDGAVEIATIWTGVTIAARVRNGRGYTGAAYFLPSLLGVILISTLPWSDKIGLLFAQWLSGISVTGFVMSLSWLSSVTAGHTKKVTSKFKPSSRSVTYIALTAMQLQKYKPRNHVPWAIIGVCYTICPLILLVIRYMLWKENKIRDQEPPDDT</sequence>
<dbReference type="eggNOG" id="KOG2533">
    <property type="taxonomic scope" value="Eukaryota"/>
</dbReference>
<dbReference type="GO" id="GO:0022857">
    <property type="term" value="F:transmembrane transporter activity"/>
    <property type="evidence" value="ECO:0007669"/>
    <property type="project" value="TreeGrafter"/>
</dbReference>
<feature type="transmembrane region" description="Helical" evidence="6">
    <location>
        <begin position="103"/>
        <end position="123"/>
    </location>
</feature>
<name>S7R7Y7_GLOTA</name>
<organism evidence="7 8">
    <name type="scientific">Gloeophyllum trabeum (strain ATCC 11539 / FP-39264 / Madison 617)</name>
    <name type="common">Brown rot fungus</name>
    <dbReference type="NCBI Taxonomy" id="670483"/>
    <lineage>
        <taxon>Eukaryota</taxon>
        <taxon>Fungi</taxon>
        <taxon>Dikarya</taxon>
        <taxon>Basidiomycota</taxon>
        <taxon>Agaricomycotina</taxon>
        <taxon>Agaricomycetes</taxon>
        <taxon>Gloeophyllales</taxon>
        <taxon>Gloeophyllaceae</taxon>
        <taxon>Gloeophyllum</taxon>
    </lineage>
</organism>
<keyword evidence="5 6" id="KW-0472">Membrane</keyword>
<evidence type="ECO:0008006" key="9">
    <source>
        <dbReference type="Google" id="ProtNLM"/>
    </source>
</evidence>
<keyword evidence="8" id="KW-1185">Reference proteome</keyword>
<protein>
    <recommendedName>
        <fullName evidence="9">MFS general substrate transporter</fullName>
    </recommendedName>
</protein>
<dbReference type="OrthoDB" id="6730379at2759"/>
<dbReference type="InterPro" id="IPR036259">
    <property type="entry name" value="MFS_trans_sf"/>
</dbReference>
<evidence type="ECO:0000313" key="7">
    <source>
        <dbReference type="EMBL" id="EPQ50460.1"/>
    </source>
</evidence>
<dbReference type="EMBL" id="KB469315">
    <property type="protein sequence ID" value="EPQ50460.1"/>
    <property type="molecule type" value="Genomic_DNA"/>
</dbReference>
<dbReference type="RefSeq" id="XP_007871003.1">
    <property type="nucleotide sequence ID" value="XM_007872812.1"/>
</dbReference>
<dbReference type="PANTHER" id="PTHR43791">
    <property type="entry name" value="PERMEASE-RELATED"/>
    <property type="match status" value="1"/>
</dbReference>
<evidence type="ECO:0000256" key="2">
    <source>
        <dbReference type="ARBA" id="ARBA00022448"/>
    </source>
</evidence>
<keyword evidence="3 6" id="KW-0812">Transmembrane</keyword>
<evidence type="ECO:0000256" key="6">
    <source>
        <dbReference type="SAM" id="Phobius"/>
    </source>
</evidence>
<keyword evidence="4 6" id="KW-1133">Transmembrane helix</keyword>
<gene>
    <name evidence="7" type="ORF">GLOTRDRAFT_133840</name>
</gene>
<accession>S7R7Y7</accession>
<evidence type="ECO:0000256" key="5">
    <source>
        <dbReference type="ARBA" id="ARBA00023136"/>
    </source>
</evidence>
<evidence type="ECO:0000256" key="3">
    <source>
        <dbReference type="ARBA" id="ARBA00022692"/>
    </source>
</evidence>
<evidence type="ECO:0000313" key="8">
    <source>
        <dbReference type="Proteomes" id="UP000030669"/>
    </source>
</evidence>
<evidence type="ECO:0000256" key="4">
    <source>
        <dbReference type="ARBA" id="ARBA00022989"/>
    </source>
</evidence>
<comment type="subcellular location">
    <subcellularLocation>
        <location evidence="1">Membrane</location>
        <topology evidence="1">Multi-pass membrane protein</topology>
    </subcellularLocation>
</comment>
<feature type="transmembrane region" description="Helical" evidence="6">
    <location>
        <begin position="78"/>
        <end position="97"/>
    </location>
</feature>
<dbReference type="GO" id="GO:0016020">
    <property type="term" value="C:membrane"/>
    <property type="evidence" value="ECO:0007669"/>
    <property type="project" value="UniProtKB-SubCell"/>
</dbReference>
<proteinExistence type="predicted"/>
<feature type="transmembrane region" description="Helical" evidence="6">
    <location>
        <begin position="164"/>
        <end position="187"/>
    </location>
</feature>
<keyword evidence="2" id="KW-0813">Transport</keyword>
<dbReference type="PANTHER" id="PTHR43791:SF63">
    <property type="entry name" value="HIGH AFFINITY CYSTEINE TRANSPORTER"/>
    <property type="match status" value="1"/>
</dbReference>
<dbReference type="KEGG" id="gtr:GLOTRDRAFT_133840"/>